<evidence type="ECO:0008006" key="3">
    <source>
        <dbReference type="Google" id="ProtNLM"/>
    </source>
</evidence>
<sequence>MQADLRRHIGQARAIDPKMAEASIAEAALLPVRDFHARGQAISAAAAQKPDDPIILDILASNLAASGYLRDAVETASRAVTLDPLSPKIRSTYITLLTYAGSFDAAKRELRKAEKLWPGTASVADAQFRFHYRYGDPKIARPLFEDRANVGGRGPRLIMATREDPSPIRVQELLNFVRERLRNMENPSAGIGFAILAFGQFGQPEDVISTLLSWPKTEDVAVISEVLFRPEFTATRRDKRFMMIAKRAGLLELWQKSNEWPDFCSEPGQTYDCRAEAAKLG</sequence>
<dbReference type="EMBL" id="CP060718">
    <property type="protein sequence ID" value="QNN67902.1"/>
    <property type="molecule type" value="Genomic_DNA"/>
</dbReference>
<dbReference type="RefSeq" id="WP_187538905.1">
    <property type="nucleotide sequence ID" value="NZ_BAABJT010000001.1"/>
</dbReference>
<gene>
    <name evidence="1" type="ORF">H9L13_02985</name>
</gene>
<dbReference type="SUPFAM" id="SSF48452">
    <property type="entry name" value="TPR-like"/>
    <property type="match status" value="1"/>
</dbReference>
<dbReference type="Proteomes" id="UP000515971">
    <property type="component" value="Chromosome"/>
</dbReference>
<organism evidence="1 2">
    <name type="scientific">Sphingomonas lutea</name>
    <dbReference type="NCBI Taxonomy" id="1045317"/>
    <lineage>
        <taxon>Bacteria</taxon>
        <taxon>Pseudomonadati</taxon>
        <taxon>Pseudomonadota</taxon>
        <taxon>Alphaproteobacteria</taxon>
        <taxon>Sphingomonadales</taxon>
        <taxon>Sphingomonadaceae</taxon>
        <taxon>Sphingomonas</taxon>
    </lineage>
</organism>
<dbReference type="Gene3D" id="1.25.40.10">
    <property type="entry name" value="Tetratricopeptide repeat domain"/>
    <property type="match status" value="1"/>
</dbReference>
<name>A0A7G9SJ77_9SPHN</name>
<dbReference type="AlphaFoldDB" id="A0A7G9SJ77"/>
<accession>A0A7G9SJ77</accession>
<dbReference type="InterPro" id="IPR011990">
    <property type="entry name" value="TPR-like_helical_dom_sf"/>
</dbReference>
<evidence type="ECO:0000313" key="2">
    <source>
        <dbReference type="Proteomes" id="UP000515971"/>
    </source>
</evidence>
<keyword evidence="2" id="KW-1185">Reference proteome</keyword>
<evidence type="ECO:0000313" key="1">
    <source>
        <dbReference type="EMBL" id="QNN67902.1"/>
    </source>
</evidence>
<dbReference type="KEGG" id="slut:H9L13_02985"/>
<reference evidence="1 2" key="1">
    <citation type="submission" date="2020-08" db="EMBL/GenBank/DDBJ databases">
        <title>Genome sequence of Sphingomonas lutea KCTC 23642T.</title>
        <authorList>
            <person name="Hyun D.-W."/>
            <person name="Bae J.-W."/>
        </authorList>
    </citation>
    <scope>NUCLEOTIDE SEQUENCE [LARGE SCALE GENOMIC DNA]</scope>
    <source>
        <strain evidence="1 2">KCTC 23642</strain>
    </source>
</reference>
<protein>
    <recommendedName>
        <fullName evidence="3">Tetratricopeptide repeat protein</fullName>
    </recommendedName>
</protein>
<proteinExistence type="predicted"/>